<dbReference type="Gene3D" id="3.40.640.10">
    <property type="entry name" value="Type I PLP-dependent aspartate aminotransferase-like (Major domain)"/>
    <property type="match status" value="1"/>
</dbReference>
<evidence type="ECO:0000256" key="1">
    <source>
        <dbReference type="ARBA" id="ARBA00022898"/>
    </source>
</evidence>
<reference evidence="3 4" key="1">
    <citation type="submission" date="2016-08" db="EMBL/GenBank/DDBJ databases">
        <title>Draft genome sequence of allopolyploid Zygosaccharomyces rouxii.</title>
        <authorList>
            <person name="Watanabe J."/>
            <person name="Uehara K."/>
            <person name="Mogi Y."/>
            <person name="Tsukioka Y."/>
        </authorList>
    </citation>
    <scope>NUCLEOTIDE SEQUENCE [LARGE SCALE GENOMIC DNA]</scope>
    <source>
        <strain evidence="3 4">NBRC 110957</strain>
    </source>
</reference>
<dbReference type="InterPro" id="IPR015422">
    <property type="entry name" value="PyrdxlP-dep_Trfase_small"/>
</dbReference>
<evidence type="ECO:0000313" key="3">
    <source>
        <dbReference type="EMBL" id="GAV54269.1"/>
    </source>
</evidence>
<dbReference type="Pfam" id="PF00266">
    <property type="entry name" value="Aminotran_5"/>
    <property type="match status" value="1"/>
</dbReference>
<feature type="domain" description="Aminotransferase class V" evidence="2">
    <location>
        <begin position="73"/>
        <end position="324"/>
    </location>
</feature>
<evidence type="ECO:0000259" key="2">
    <source>
        <dbReference type="Pfam" id="PF00266"/>
    </source>
</evidence>
<gene>
    <name evidence="3" type="ORF">ZYGR_0AK07720</name>
</gene>
<dbReference type="Proteomes" id="UP000187013">
    <property type="component" value="Unassembled WGS sequence"/>
</dbReference>
<evidence type="ECO:0000313" key="4">
    <source>
        <dbReference type="Proteomes" id="UP000187013"/>
    </source>
</evidence>
<dbReference type="Gene3D" id="3.90.1150.10">
    <property type="entry name" value="Aspartate Aminotransferase, domain 1"/>
    <property type="match status" value="1"/>
</dbReference>
<proteinExistence type="predicted"/>
<dbReference type="SUPFAM" id="SSF53383">
    <property type="entry name" value="PLP-dependent transferases"/>
    <property type="match status" value="1"/>
</dbReference>
<protein>
    <recommendedName>
        <fullName evidence="2">Aminotransferase class V domain-containing protein</fullName>
    </recommendedName>
</protein>
<organism evidence="3 4">
    <name type="scientific">Zygosaccharomyces rouxii</name>
    <dbReference type="NCBI Taxonomy" id="4956"/>
    <lineage>
        <taxon>Eukaryota</taxon>
        <taxon>Fungi</taxon>
        <taxon>Dikarya</taxon>
        <taxon>Ascomycota</taxon>
        <taxon>Saccharomycotina</taxon>
        <taxon>Saccharomycetes</taxon>
        <taxon>Saccharomycetales</taxon>
        <taxon>Saccharomycetaceae</taxon>
        <taxon>Zygosaccharomyces</taxon>
    </lineage>
</organism>
<sequence length="438" mass="50216">MAVFGHEFRKKYFPSIGEDIVPVNHGSFGVTPSPVIEHQKQVIDEEERSTDEFYFFTCHEEYLKQVKILGSYLGIDYRNIALVTNATTAVNSVLRSIPWDFSKDRILMHSTTYRACANTIRFLADYFKLQYDIVELNYPLEDEKVLAAFEEKLSAGKYKLCLFDMISSLPGVKLPYIELISLCQKYNVWSLVDGAHAAGQVDLSFLDRLKPDFMTTNLHKWLFVPKSCAILYVNPKHHDLIQTFPVSWSYGTTAIESPETVDDNQHNENLLINKFSFVGTVTYSQMLSVSEALKFRSEVCGGEENIRKYQYDVQEKAIEKVKKVFGPGSKLLQNSTKTLTPPGLFNISLPVDVKYEPVIHHLLNDFSDYKLFKNECDKKMLTENKAFALFVIHNNEIWVRFSVNLYNEADDYVIGAASVKSVLEHFLDAKLENLKLKL</sequence>
<keyword evidence="1" id="KW-0663">Pyridoxal phosphate</keyword>
<dbReference type="EMBL" id="BDGX01000037">
    <property type="protein sequence ID" value="GAV54269.1"/>
    <property type="molecule type" value="Genomic_DNA"/>
</dbReference>
<dbReference type="AlphaFoldDB" id="A0A1Q3AES5"/>
<dbReference type="PANTHER" id="PTHR43092">
    <property type="entry name" value="L-CYSTEINE DESULFHYDRASE"/>
    <property type="match status" value="1"/>
</dbReference>
<comment type="caution">
    <text evidence="3">The sequence shown here is derived from an EMBL/GenBank/DDBJ whole genome shotgun (WGS) entry which is preliminary data.</text>
</comment>
<dbReference type="InterPro" id="IPR015424">
    <property type="entry name" value="PyrdxlP-dep_Trfase"/>
</dbReference>
<name>A0A1Q3AES5_ZYGRO</name>
<dbReference type="InterPro" id="IPR015421">
    <property type="entry name" value="PyrdxlP-dep_Trfase_major"/>
</dbReference>
<dbReference type="PANTHER" id="PTHR43092:SF2">
    <property type="entry name" value="HERCYNYLCYSTEINE SULFOXIDE LYASE"/>
    <property type="match status" value="1"/>
</dbReference>
<accession>A0A1Q3AES5</accession>
<dbReference type="OrthoDB" id="5978656at2759"/>
<dbReference type="InterPro" id="IPR000192">
    <property type="entry name" value="Aminotrans_V_dom"/>
</dbReference>